<comment type="similarity">
    <text evidence="2">Belongs to the autoinducer-2 exporter (AI-2E) (TC 2.A.86) family.</text>
</comment>
<accession>A0A2M7AWN4</accession>
<dbReference type="Pfam" id="PF01594">
    <property type="entry name" value="AI-2E_transport"/>
    <property type="match status" value="1"/>
</dbReference>
<dbReference type="Proteomes" id="UP000228775">
    <property type="component" value="Unassembled WGS sequence"/>
</dbReference>
<feature type="transmembrane region" description="Helical" evidence="8">
    <location>
        <begin position="62"/>
        <end position="83"/>
    </location>
</feature>
<keyword evidence="7 8" id="KW-0472">Membrane</keyword>
<feature type="transmembrane region" description="Helical" evidence="8">
    <location>
        <begin position="12"/>
        <end position="27"/>
    </location>
</feature>
<dbReference type="GO" id="GO:0005886">
    <property type="term" value="C:plasma membrane"/>
    <property type="evidence" value="ECO:0007669"/>
    <property type="project" value="UniProtKB-SubCell"/>
</dbReference>
<reference evidence="10" key="1">
    <citation type="submission" date="2017-09" db="EMBL/GenBank/DDBJ databases">
        <title>Depth-based differentiation of microbial function through sediment-hosted aquifers and enrichment of novel symbionts in the deep terrestrial subsurface.</title>
        <authorList>
            <person name="Probst A.J."/>
            <person name="Ladd B."/>
            <person name="Jarett J.K."/>
            <person name="Geller-Mcgrath D.E."/>
            <person name="Sieber C.M.K."/>
            <person name="Emerson J.B."/>
            <person name="Anantharaman K."/>
            <person name="Thomas B.C."/>
            <person name="Malmstrom R."/>
            <person name="Stieglmeier M."/>
            <person name="Klingl A."/>
            <person name="Woyke T."/>
            <person name="Ryan C.M."/>
            <person name="Banfield J.F."/>
        </authorList>
    </citation>
    <scope>NUCLEOTIDE SEQUENCE [LARGE SCALE GENOMIC DNA]</scope>
</reference>
<comment type="caution">
    <text evidence="9">The sequence shown here is derived from an EMBL/GenBank/DDBJ whole genome shotgun (WGS) entry which is preliminary data.</text>
</comment>
<feature type="transmembrane region" description="Helical" evidence="8">
    <location>
        <begin position="194"/>
        <end position="226"/>
    </location>
</feature>
<feature type="transmembrane region" description="Helical" evidence="8">
    <location>
        <begin position="301"/>
        <end position="321"/>
    </location>
</feature>
<keyword evidence="3" id="KW-0813">Transport</keyword>
<protein>
    <recommendedName>
        <fullName evidence="11">AI-2E family transporter</fullName>
    </recommendedName>
</protein>
<evidence type="ECO:0000313" key="10">
    <source>
        <dbReference type="Proteomes" id="UP000228775"/>
    </source>
</evidence>
<keyword evidence="6 8" id="KW-1133">Transmembrane helix</keyword>
<sequence length="328" mass="36091">MMPKKIEISHQTIIFIAVFAISLWVLFQIRQIIFGLFIAVLLMSALNPSVKRLESLRFPRWLAILAIYIMVLLVFALAIGGIVPPLLDQTSTLISDIPDFFRQFSLWGIDEKTISSQLSQLTSVPVNLVKFIAGIFSNLVEILALVVMTFYLLLERKRLNQHLTSFFGESREKKIEKVIDIIETRLGGWIRGQLLLMLAVGLLNYFGFLVIGLKFALPLAILAFLFEIIPNIGPIMAAFPAILVALTISPVHALATAGWCFLVQQLENTILVPRVMKTAAGVNPLVSILSLAVGLKLAGVGGALLAIPAFIAIQVVVGEFLSSRKRSG</sequence>
<dbReference type="GO" id="GO:0055085">
    <property type="term" value="P:transmembrane transport"/>
    <property type="evidence" value="ECO:0007669"/>
    <property type="project" value="TreeGrafter"/>
</dbReference>
<evidence type="ECO:0000313" key="9">
    <source>
        <dbReference type="EMBL" id="PIU75050.1"/>
    </source>
</evidence>
<feature type="transmembrane region" description="Helical" evidence="8">
    <location>
        <begin position="131"/>
        <end position="154"/>
    </location>
</feature>
<evidence type="ECO:0000256" key="7">
    <source>
        <dbReference type="ARBA" id="ARBA00023136"/>
    </source>
</evidence>
<feature type="transmembrane region" description="Helical" evidence="8">
    <location>
        <begin position="275"/>
        <end position="295"/>
    </location>
</feature>
<evidence type="ECO:0008006" key="11">
    <source>
        <dbReference type="Google" id="ProtNLM"/>
    </source>
</evidence>
<keyword evidence="5 8" id="KW-0812">Transmembrane</keyword>
<dbReference type="PANTHER" id="PTHR21716">
    <property type="entry name" value="TRANSMEMBRANE PROTEIN"/>
    <property type="match status" value="1"/>
</dbReference>
<name>A0A2M7AWN4_9BACT</name>
<evidence type="ECO:0000256" key="2">
    <source>
        <dbReference type="ARBA" id="ARBA00009773"/>
    </source>
</evidence>
<evidence type="ECO:0000256" key="8">
    <source>
        <dbReference type="SAM" id="Phobius"/>
    </source>
</evidence>
<gene>
    <name evidence="9" type="ORF">COS76_02845</name>
</gene>
<dbReference type="InterPro" id="IPR002549">
    <property type="entry name" value="AI-2E-like"/>
</dbReference>
<evidence type="ECO:0000256" key="5">
    <source>
        <dbReference type="ARBA" id="ARBA00022692"/>
    </source>
</evidence>
<evidence type="ECO:0000256" key="3">
    <source>
        <dbReference type="ARBA" id="ARBA00022448"/>
    </source>
</evidence>
<feature type="transmembrane region" description="Helical" evidence="8">
    <location>
        <begin position="33"/>
        <end position="50"/>
    </location>
</feature>
<proteinExistence type="inferred from homology"/>
<comment type="subcellular location">
    <subcellularLocation>
        <location evidence="1">Cell membrane</location>
        <topology evidence="1">Multi-pass membrane protein</topology>
    </subcellularLocation>
</comment>
<dbReference type="EMBL" id="PEVY01000059">
    <property type="protein sequence ID" value="PIU75050.1"/>
    <property type="molecule type" value="Genomic_DNA"/>
</dbReference>
<evidence type="ECO:0000256" key="4">
    <source>
        <dbReference type="ARBA" id="ARBA00022475"/>
    </source>
</evidence>
<evidence type="ECO:0000256" key="6">
    <source>
        <dbReference type="ARBA" id="ARBA00022989"/>
    </source>
</evidence>
<evidence type="ECO:0000256" key="1">
    <source>
        <dbReference type="ARBA" id="ARBA00004651"/>
    </source>
</evidence>
<dbReference type="PANTHER" id="PTHR21716:SF53">
    <property type="entry name" value="PERMEASE PERM-RELATED"/>
    <property type="match status" value="1"/>
</dbReference>
<keyword evidence="4" id="KW-1003">Cell membrane</keyword>
<dbReference type="AlphaFoldDB" id="A0A2M7AWN4"/>
<feature type="transmembrane region" description="Helical" evidence="8">
    <location>
        <begin position="238"/>
        <end position="263"/>
    </location>
</feature>
<organism evidence="9 10">
    <name type="scientific">Candidatus Portnoybacteria bacterium CG06_land_8_20_14_3_00_39_12</name>
    <dbReference type="NCBI Taxonomy" id="1974809"/>
    <lineage>
        <taxon>Bacteria</taxon>
        <taxon>Candidatus Portnoyibacteriota</taxon>
    </lineage>
</organism>